<proteinExistence type="predicted"/>
<organism evidence="2">
    <name type="scientific">Brugia malayi</name>
    <name type="common">Filarial nematode worm</name>
    <dbReference type="NCBI Taxonomy" id="6279"/>
    <lineage>
        <taxon>Eukaryota</taxon>
        <taxon>Metazoa</taxon>
        <taxon>Ecdysozoa</taxon>
        <taxon>Nematoda</taxon>
        <taxon>Chromadorea</taxon>
        <taxon>Rhabditida</taxon>
        <taxon>Spirurina</taxon>
        <taxon>Spiruromorpha</taxon>
        <taxon>Filarioidea</taxon>
        <taxon>Onchocercidae</taxon>
        <taxon>Brugia</taxon>
    </lineage>
</organism>
<dbReference type="AlphaFoldDB" id="A0A0H5SCE1"/>
<dbReference type="EMBL" id="LN857014">
    <property type="protein sequence ID" value="CRZ25756.1"/>
    <property type="molecule type" value="Genomic_DNA"/>
</dbReference>
<protein>
    <submittedName>
        <fullName evidence="2">Bm700</fullName>
    </submittedName>
</protein>
<evidence type="ECO:0000313" key="3">
    <source>
        <dbReference type="WormBase" id="Bm700"/>
    </source>
</evidence>
<reference evidence="2" key="1">
    <citation type="journal article" date="2007" name="Science">
        <title>Draft genome of the filarial nematode parasite Brugia malayi.</title>
        <authorList>
            <person name="Ghedin E."/>
            <person name="Wang S."/>
            <person name="Spiro D."/>
            <person name="Caler E."/>
            <person name="Zhao Q."/>
            <person name="Crabtree J."/>
            <person name="Allen J.E."/>
            <person name="Delcher A.L."/>
            <person name="Guiliano D.B."/>
            <person name="Miranda-Saavedra D."/>
            <person name="Angiuoli S.V."/>
            <person name="Creasy T."/>
            <person name="Amedeo P."/>
            <person name="Haas B."/>
            <person name="El-Sayed N.M."/>
            <person name="Wortman J.R."/>
            <person name="Feldblyum T."/>
            <person name="Tallon L."/>
            <person name="Schatz M."/>
            <person name="Shumway M."/>
            <person name="Koo H."/>
            <person name="Salzberg S.L."/>
            <person name="Schobel S."/>
            <person name="Pertea M."/>
            <person name="Pop M."/>
            <person name="White O."/>
            <person name="Barton G.J."/>
            <person name="Carlow C.K."/>
            <person name="Crawford M.J."/>
            <person name="Daub J."/>
            <person name="Dimmic M.W."/>
            <person name="Estes C.F."/>
            <person name="Foster J.M."/>
            <person name="Ganatra M."/>
            <person name="Gregory W.F."/>
            <person name="Johnson N.M."/>
            <person name="Jin J."/>
            <person name="Komuniecki R."/>
            <person name="Korf I."/>
            <person name="Kumar S."/>
            <person name="Laney S."/>
            <person name="Li B.W."/>
            <person name="Li W."/>
            <person name="Lindblom T.H."/>
            <person name="Lustigman S."/>
            <person name="Ma D."/>
            <person name="Maina C.V."/>
            <person name="Martin D.M."/>
            <person name="McCarter J.P."/>
            <person name="McReynolds L."/>
            <person name="Mitreva M."/>
            <person name="Nutman T.B."/>
            <person name="Parkinson J."/>
            <person name="Peregrin-Alvarez J.M."/>
            <person name="Poole C."/>
            <person name="Ren Q."/>
            <person name="Saunders L."/>
            <person name="Sluder A.E."/>
            <person name="Smith K."/>
            <person name="Stanke M."/>
            <person name="Unnasch T.R."/>
            <person name="Ware J."/>
            <person name="Wei A.D."/>
            <person name="Weil G."/>
            <person name="Williams D.J."/>
            <person name="Zhang Y."/>
            <person name="Williams S.A."/>
            <person name="Fraser-Liggett C."/>
            <person name="Slatko B."/>
            <person name="Blaxter M.L."/>
            <person name="Scott A.L."/>
        </authorList>
    </citation>
    <scope>NUCLEOTIDE SEQUENCE</scope>
    <source>
        <strain evidence="2">FR3</strain>
    </source>
</reference>
<dbReference type="WormBase" id="Bm700">
    <property type="protein sequence ID" value="BM47712"/>
    <property type="gene ID" value="WBGene00220961"/>
</dbReference>
<feature type="region of interest" description="Disordered" evidence="1">
    <location>
        <begin position="1"/>
        <end position="24"/>
    </location>
</feature>
<evidence type="ECO:0000313" key="2">
    <source>
        <dbReference type="EMBL" id="CRZ25756.1"/>
    </source>
</evidence>
<gene>
    <name evidence="2 3" type="ORF">Bm700</name>
    <name evidence="2" type="ORF">BM_Bm700</name>
</gene>
<reference evidence="2" key="2">
    <citation type="submission" date="2012-12" db="EMBL/GenBank/DDBJ databases">
        <authorList>
            <person name="Gao Y.W."/>
            <person name="Fan S.T."/>
            <person name="Sun H.T."/>
            <person name="Wang Z."/>
            <person name="Gao X.L."/>
            <person name="Li Y.G."/>
            <person name="Wang T.C."/>
            <person name="Zhang K."/>
            <person name="Xu W.W."/>
            <person name="Yu Z.J."/>
            <person name="Xia X.Z."/>
        </authorList>
    </citation>
    <scope>NUCLEOTIDE SEQUENCE</scope>
    <source>
        <strain evidence="2">FR3</strain>
    </source>
</reference>
<evidence type="ECO:0000256" key="1">
    <source>
        <dbReference type="SAM" id="MobiDB-lite"/>
    </source>
</evidence>
<accession>A0A0H5SCE1</accession>
<sequence>MIENQSEIVKGPEKPVPTSISASGDCPASTVWEDFEEISLVKKLSPVFISAELGNISGGHVGMYNALIKRISSREIMR</sequence>
<name>A0A0H5SCE1_BRUMA</name>